<gene>
    <name evidence="1" type="ORF">DPM35_02245</name>
</gene>
<dbReference type="EMBL" id="QMBQ01000001">
    <property type="protein sequence ID" value="RAZ80134.1"/>
    <property type="molecule type" value="Genomic_DNA"/>
</dbReference>
<dbReference type="AlphaFoldDB" id="A0A330H2K7"/>
<protein>
    <submittedName>
        <fullName evidence="1">Uncharacterized protein</fullName>
    </submittedName>
</protein>
<reference evidence="2" key="1">
    <citation type="submission" date="2018-06" db="EMBL/GenBank/DDBJ databases">
        <authorList>
            <person name="Helene L.C."/>
            <person name="Dall'Agnol R."/>
            <person name="Delamuta J.R."/>
            <person name="Hungria M."/>
        </authorList>
    </citation>
    <scope>NUCLEOTIDE SEQUENCE [LARGE SCALE GENOMIC DNA]</scope>
    <source>
        <strain evidence="2">CNPSo 3140</strain>
    </source>
</reference>
<reference evidence="1 2" key="2">
    <citation type="submission" date="2018-07" db="EMBL/GenBank/DDBJ databases">
        <title>Diversity of Mesorhizobium strains in Brazil.</title>
        <authorList>
            <person name="Helene L.C.F."/>
            <person name="Dall'Agnol R."/>
            <person name="Delamuta J.R.M."/>
            <person name="Hungria M."/>
        </authorList>
    </citation>
    <scope>NUCLEOTIDE SEQUENCE [LARGE SCALE GENOMIC DNA]</scope>
    <source>
        <strain evidence="1 2">CNPSo 3140</strain>
    </source>
</reference>
<dbReference type="Proteomes" id="UP000251956">
    <property type="component" value="Unassembled WGS sequence"/>
</dbReference>
<comment type="caution">
    <text evidence="1">The sequence shown here is derived from an EMBL/GenBank/DDBJ whole genome shotgun (WGS) entry which is preliminary data.</text>
</comment>
<keyword evidence="2" id="KW-1185">Reference proteome</keyword>
<dbReference type="OrthoDB" id="6168669at2"/>
<sequence length="74" mass="8562">MTENIAPIIPAEFPELQALAWNRDVARPIPAKEAFALYERNWRFVDQKRLTAREKLLIRKLADEFGHGILLTTS</sequence>
<organism evidence="1 2">
    <name type="scientific">Mesorhizobium atlanticum</name>
    <dbReference type="NCBI Taxonomy" id="2233532"/>
    <lineage>
        <taxon>Bacteria</taxon>
        <taxon>Pseudomonadati</taxon>
        <taxon>Pseudomonadota</taxon>
        <taxon>Alphaproteobacteria</taxon>
        <taxon>Hyphomicrobiales</taxon>
        <taxon>Phyllobacteriaceae</taxon>
        <taxon>Mesorhizobium</taxon>
    </lineage>
</organism>
<dbReference type="RefSeq" id="WP_112125690.1">
    <property type="nucleotide sequence ID" value="NZ_QMBQ01000001.1"/>
</dbReference>
<accession>A0A330H2K7</accession>
<evidence type="ECO:0000313" key="2">
    <source>
        <dbReference type="Proteomes" id="UP000251956"/>
    </source>
</evidence>
<evidence type="ECO:0000313" key="1">
    <source>
        <dbReference type="EMBL" id="RAZ80134.1"/>
    </source>
</evidence>
<name>A0A330H2K7_9HYPH</name>
<proteinExistence type="predicted"/>